<accession>A0AC61RTC9</accession>
<dbReference type="Proteomes" id="UP000304953">
    <property type="component" value="Unassembled WGS sequence"/>
</dbReference>
<organism evidence="1 2">
    <name type="scientific">Petralouisia muris</name>
    <dbReference type="NCBI Taxonomy" id="3032872"/>
    <lineage>
        <taxon>Bacteria</taxon>
        <taxon>Bacillati</taxon>
        <taxon>Bacillota</taxon>
        <taxon>Clostridia</taxon>
        <taxon>Lachnospirales</taxon>
        <taxon>Lachnospiraceae</taxon>
        <taxon>Petralouisia</taxon>
    </lineage>
</organism>
<evidence type="ECO:0000313" key="2">
    <source>
        <dbReference type="Proteomes" id="UP000304953"/>
    </source>
</evidence>
<comment type="caution">
    <text evidence="1">The sequence shown here is derived from an EMBL/GenBank/DDBJ whole genome shotgun (WGS) entry which is preliminary data.</text>
</comment>
<gene>
    <name evidence="1" type="ORF">E5329_17020</name>
</gene>
<protein>
    <submittedName>
        <fullName evidence="1">Uncharacterized protein</fullName>
    </submittedName>
</protein>
<reference evidence="1" key="1">
    <citation type="submission" date="2019-04" db="EMBL/GenBank/DDBJ databases">
        <title>Microbes associate with the intestines of laboratory mice.</title>
        <authorList>
            <person name="Navarre W."/>
            <person name="Wong E."/>
            <person name="Huang K."/>
            <person name="Tropini C."/>
            <person name="Ng K."/>
            <person name="Yu B."/>
        </authorList>
    </citation>
    <scope>NUCLEOTIDE SEQUENCE</scope>
    <source>
        <strain evidence="1">NM01_1-7b</strain>
    </source>
</reference>
<keyword evidence="2" id="KW-1185">Reference proteome</keyword>
<sequence length="83" mass="9582">MLAALKGYYDGTQIVLNEDDRKNLNMGDEVIVTILDKISRQKDGARAEKRRRFIDSNAFVIPTGRTVEEIDGYIKEMRSNDRF</sequence>
<dbReference type="EMBL" id="SRYA01000037">
    <property type="protein sequence ID" value="TGY94997.1"/>
    <property type="molecule type" value="Genomic_DNA"/>
</dbReference>
<name>A0AC61RTC9_9FIRM</name>
<evidence type="ECO:0000313" key="1">
    <source>
        <dbReference type="EMBL" id="TGY94997.1"/>
    </source>
</evidence>
<proteinExistence type="predicted"/>